<accession>A0A255FZI5</accession>
<comment type="caution">
    <text evidence="2">The sequence shown here is derived from an EMBL/GenBank/DDBJ whole genome shotgun (WGS) entry which is preliminary data.</text>
</comment>
<gene>
    <name evidence="2" type="ORF">CGZ94_19570</name>
</gene>
<feature type="domain" description="AB hydrolase-1" evidence="1">
    <location>
        <begin position="41"/>
        <end position="239"/>
    </location>
</feature>
<dbReference type="OrthoDB" id="2987348at2"/>
<dbReference type="PANTHER" id="PTHR43798:SF33">
    <property type="entry name" value="HYDROLASE, PUTATIVE (AFU_ORTHOLOGUE AFUA_2G14860)-RELATED"/>
    <property type="match status" value="1"/>
</dbReference>
<dbReference type="SUPFAM" id="SSF53474">
    <property type="entry name" value="alpha/beta-Hydrolases"/>
    <property type="match status" value="1"/>
</dbReference>
<keyword evidence="3" id="KW-1185">Reference proteome</keyword>
<dbReference type="InterPro" id="IPR050266">
    <property type="entry name" value="AB_hydrolase_sf"/>
</dbReference>
<name>A0A255FZI5_9ACTN</name>
<dbReference type="Gene3D" id="3.40.50.1820">
    <property type="entry name" value="alpha/beta hydrolase"/>
    <property type="match status" value="1"/>
</dbReference>
<dbReference type="InterPro" id="IPR029058">
    <property type="entry name" value="AB_hydrolase_fold"/>
</dbReference>
<dbReference type="PRINTS" id="PR00111">
    <property type="entry name" value="ABHYDROLASE"/>
</dbReference>
<dbReference type="GO" id="GO:0003824">
    <property type="term" value="F:catalytic activity"/>
    <property type="evidence" value="ECO:0007669"/>
    <property type="project" value="UniProtKB-ARBA"/>
</dbReference>
<evidence type="ECO:0000259" key="1">
    <source>
        <dbReference type="Pfam" id="PF12697"/>
    </source>
</evidence>
<protein>
    <recommendedName>
        <fullName evidence="1">AB hydrolase-1 domain-containing protein</fullName>
    </recommendedName>
</protein>
<evidence type="ECO:0000313" key="2">
    <source>
        <dbReference type="EMBL" id="OYO08711.1"/>
    </source>
</evidence>
<dbReference type="InterPro" id="IPR000073">
    <property type="entry name" value="AB_hydrolase_1"/>
</dbReference>
<dbReference type="Proteomes" id="UP000215896">
    <property type="component" value="Unassembled WGS sequence"/>
</dbReference>
<dbReference type="PANTHER" id="PTHR43798">
    <property type="entry name" value="MONOACYLGLYCEROL LIPASE"/>
    <property type="match status" value="1"/>
</dbReference>
<sequence length="259" mass="27553">MPQSHAARSPRSRVPPFRFSLGNSAPCVRLEAMSSADKPLLVLAHGSLATGAHMERVGAAVADLVDVVAPDLPGHATRSAEPYSLPESVAVMEEIIGAAGERPVLLGGHSLGGFTALTCAARRPERPAGLLLMGCAVEPRGAGAVAYQAAGRLYDAFGARWNRVRRLPHNPLAPVWGQVISTCGSHQLAELDCPVLILGGALDQLHLGARQFARATPNSRVVTARGRSHAWPNLRPDEVGARIRHWLLTDVLREPTLIE</sequence>
<dbReference type="GO" id="GO:0016020">
    <property type="term" value="C:membrane"/>
    <property type="evidence" value="ECO:0007669"/>
    <property type="project" value="TreeGrafter"/>
</dbReference>
<dbReference type="AlphaFoldDB" id="A0A255FZI5"/>
<dbReference type="EMBL" id="NMVO01000018">
    <property type="protein sequence ID" value="OYO08711.1"/>
    <property type="molecule type" value="Genomic_DNA"/>
</dbReference>
<evidence type="ECO:0000313" key="3">
    <source>
        <dbReference type="Proteomes" id="UP000215896"/>
    </source>
</evidence>
<dbReference type="Pfam" id="PF12697">
    <property type="entry name" value="Abhydrolase_6"/>
    <property type="match status" value="1"/>
</dbReference>
<proteinExistence type="predicted"/>
<organism evidence="2 3">
    <name type="scientific">Enemella evansiae</name>
    <dbReference type="NCBI Taxonomy" id="2016499"/>
    <lineage>
        <taxon>Bacteria</taxon>
        <taxon>Bacillati</taxon>
        <taxon>Actinomycetota</taxon>
        <taxon>Actinomycetes</taxon>
        <taxon>Propionibacteriales</taxon>
        <taxon>Propionibacteriaceae</taxon>
        <taxon>Enemella</taxon>
    </lineage>
</organism>
<reference evidence="2 3" key="1">
    <citation type="submission" date="2017-07" db="EMBL/GenBank/DDBJ databases">
        <title>Draft whole genome sequences of clinical Proprionibacteriaceae strains.</title>
        <authorList>
            <person name="Bernier A.-M."/>
            <person name="Bernard K."/>
            <person name="Domingo M.-C."/>
        </authorList>
    </citation>
    <scope>NUCLEOTIDE SEQUENCE [LARGE SCALE GENOMIC DNA]</scope>
    <source>
        <strain evidence="2 3">NML 030167</strain>
    </source>
</reference>